<feature type="domain" description="HTH lacI-type" evidence="4">
    <location>
        <begin position="5"/>
        <end position="59"/>
    </location>
</feature>
<dbReference type="SUPFAM" id="SSF47413">
    <property type="entry name" value="lambda repressor-like DNA-binding domains"/>
    <property type="match status" value="1"/>
</dbReference>
<dbReference type="PANTHER" id="PTHR30146">
    <property type="entry name" value="LACI-RELATED TRANSCRIPTIONAL REPRESSOR"/>
    <property type="match status" value="1"/>
</dbReference>
<organism evidence="5 6">
    <name type="scientific">Burkholderia theae</name>
    <dbReference type="NCBI Taxonomy" id="3143496"/>
    <lineage>
        <taxon>Bacteria</taxon>
        <taxon>Pseudomonadati</taxon>
        <taxon>Pseudomonadota</taxon>
        <taxon>Betaproteobacteria</taxon>
        <taxon>Burkholderiales</taxon>
        <taxon>Burkholderiaceae</taxon>
        <taxon>Burkholderia</taxon>
    </lineage>
</organism>
<protein>
    <submittedName>
        <fullName evidence="5">LacI family DNA-binding transcriptional regulator</fullName>
    </submittedName>
</protein>
<accession>A0ABU9WEY9</accession>
<dbReference type="Proteomes" id="UP001466933">
    <property type="component" value="Unassembled WGS sequence"/>
</dbReference>
<sequence length="351" mass="38362">MPKIPTISDVAKLAAVSKATVSRYLNGTLVLPDSTATRVNDAIETLNFRQNSLARRLSLGSSETIGLAMPDVANPFFAELADEVEEAVRERGYGLSLCITRNLIEREAYYLNWVDTRHLDGLILVSNRPDDGQLRKLIDDRANIVILDEDVPGTNVPKVFVDNVEGGYLATKHLLDAGHRRIAHVTGPQFLYTVGERLKGYRRALKEAGVAFDPSLVRYGTYERAFGRAVTAELLAIDDPPSAVFAASDYLAIGILEALRESGRAVPEDISLVGFDDMEFASLLMPPITTMRQPARELGRAAVDALVGALTSESDDVGSRSVQRLPVRLIERASVAPPKAILRPAKRAKTR</sequence>
<keyword evidence="6" id="KW-1185">Reference proteome</keyword>
<dbReference type="PRINTS" id="PR00036">
    <property type="entry name" value="HTHLACI"/>
</dbReference>
<dbReference type="Pfam" id="PF00356">
    <property type="entry name" value="LacI"/>
    <property type="match status" value="1"/>
</dbReference>
<dbReference type="RefSeq" id="WP_193102839.1">
    <property type="nucleotide sequence ID" value="NZ_JBCPYA010000003.1"/>
</dbReference>
<proteinExistence type="predicted"/>
<dbReference type="Pfam" id="PF13377">
    <property type="entry name" value="Peripla_BP_3"/>
    <property type="match status" value="1"/>
</dbReference>
<evidence type="ECO:0000256" key="3">
    <source>
        <dbReference type="ARBA" id="ARBA00023163"/>
    </source>
</evidence>
<dbReference type="PROSITE" id="PS50932">
    <property type="entry name" value="HTH_LACI_2"/>
    <property type="match status" value="1"/>
</dbReference>
<keyword evidence="2 5" id="KW-0238">DNA-binding</keyword>
<dbReference type="CDD" id="cd06267">
    <property type="entry name" value="PBP1_LacI_sugar_binding-like"/>
    <property type="match status" value="1"/>
</dbReference>
<dbReference type="InterPro" id="IPR010982">
    <property type="entry name" value="Lambda_DNA-bd_dom_sf"/>
</dbReference>
<evidence type="ECO:0000256" key="2">
    <source>
        <dbReference type="ARBA" id="ARBA00023125"/>
    </source>
</evidence>
<evidence type="ECO:0000256" key="1">
    <source>
        <dbReference type="ARBA" id="ARBA00023015"/>
    </source>
</evidence>
<dbReference type="PANTHER" id="PTHR30146:SF109">
    <property type="entry name" value="HTH-TYPE TRANSCRIPTIONAL REGULATOR GALS"/>
    <property type="match status" value="1"/>
</dbReference>
<evidence type="ECO:0000313" key="5">
    <source>
        <dbReference type="EMBL" id="MEN2470610.1"/>
    </source>
</evidence>
<dbReference type="Gene3D" id="1.10.260.40">
    <property type="entry name" value="lambda repressor-like DNA-binding domains"/>
    <property type="match status" value="1"/>
</dbReference>
<keyword evidence="1" id="KW-0805">Transcription regulation</keyword>
<dbReference type="CDD" id="cd01392">
    <property type="entry name" value="HTH_LacI"/>
    <property type="match status" value="1"/>
</dbReference>
<dbReference type="SMART" id="SM00354">
    <property type="entry name" value="HTH_LACI"/>
    <property type="match status" value="1"/>
</dbReference>
<gene>
    <name evidence="5" type="ORF">VOI36_11975</name>
</gene>
<dbReference type="PROSITE" id="PS00356">
    <property type="entry name" value="HTH_LACI_1"/>
    <property type="match status" value="1"/>
</dbReference>
<dbReference type="Gene3D" id="3.40.50.2300">
    <property type="match status" value="2"/>
</dbReference>
<dbReference type="EMBL" id="JBCPYA010000003">
    <property type="protein sequence ID" value="MEN2470610.1"/>
    <property type="molecule type" value="Genomic_DNA"/>
</dbReference>
<evidence type="ECO:0000313" key="6">
    <source>
        <dbReference type="Proteomes" id="UP001466933"/>
    </source>
</evidence>
<dbReference type="InterPro" id="IPR000843">
    <property type="entry name" value="HTH_LacI"/>
</dbReference>
<comment type="caution">
    <text evidence="5">The sequence shown here is derived from an EMBL/GenBank/DDBJ whole genome shotgun (WGS) entry which is preliminary data.</text>
</comment>
<dbReference type="InterPro" id="IPR046335">
    <property type="entry name" value="LacI/GalR-like_sensor"/>
</dbReference>
<dbReference type="InterPro" id="IPR028082">
    <property type="entry name" value="Peripla_BP_I"/>
</dbReference>
<dbReference type="SUPFAM" id="SSF53822">
    <property type="entry name" value="Periplasmic binding protein-like I"/>
    <property type="match status" value="1"/>
</dbReference>
<name>A0ABU9WEY9_9BURK</name>
<dbReference type="GO" id="GO:0003677">
    <property type="term" value="F:DNA binding"/>
    <property type="evidence" value="ECO:0007669"/>
    <property type="project" value="UniProtKB-KW"/>
</dbReference>
<evidence type="ECO:0000259" key="4">
    <source>
        <dbReference type="PROSITE" id="PS50932"/>
    </source>
</evidence>
<reference evidence="5 6" key="1">
    <citation type="submission" date="2024-05" db="EMBL/GenBank/DDBJ databases">
        <title>Burkholderia sp. Nov. a novel bacteria isolated from rhizosphere soil of Camellia sinensis.</title>
        <authorList>
            <person name="Dong Y."/>
        </authorList>
    </citation>
    <scope>NUCLEOTIDE SEQUENCE [LARGE SCALE GENOMIC DNA]</scope>
    <source>
        <strain evidence="5 6">GS2Y</strain>
    </source>
</reference>
<keyword evidence="3" id="KW-0804">Transcription</keyword>